<dbReference type="SUPFAM" id="SSF52540">
    <property type="entry name" value="P-loop containing nucleoside triphosphate hydrolases"/>
    <property type="match status" value="2"/>
</dbReference>
<dbReference type="Pfam" id="PF13558">
    <property type="entry name" value="SbcC_Walker_B"/>
    <property type="match status" value="1"/>
</dbReference>
<dbReference type="Gene3D" id="1.20.5.1160">
    <property type="entry name" value="Vasodilator-stimulated phosphoprotein"/>
    <property type="match status" value="1"/>
</dbReference>
<name>A0A1S8M7S2_9CLOT</name>
<dbReference type="Pfam" id="PF13476">
    <property type="entry name" value="AAA_23"/>
    <property type="match status" value="1"/>
</dbReference>
<evidence type="ECO:0000256" key="2">
    <source>
        <dbReference type="ARBA" id="ARBA00011322"/>
    </source>
</evidence>
<dbReference type="PANTHER" id="PTHR32114">
    <property type="entry name" value="ABC TRANSPORTER ABCH.3"/>
    <property type="match status" value="1"/>
</dbReference>
<evidence type="ECO:0000256" key="3">
    <source>
        <dbReference type="ARBA" id="ARBA00013368"/>
    </source>
</evidence>
<evidence type="ECO:0000256" key="1">
    <source>
        <dbReference type="ARBA" id="ARBA00006930"/>
    </source>
</evidence>
<evidence type="ECO:0000313" key="5">
    <source>
        <dbReference type="EMBL" id="URZ12775.1"/>
    </source>
</evidence>
<dbReference type="Proteomes" id="UP000190951">
    <property type="component" value="Chromosome"/>
</dbReference>
<feature type="domain" description="Rad50/SbcC-type AAA" evidence="4">
    <location>
        <begin position="5"/>
        <end position="235"/>
    </location>
</feature>
<keyword evidence="6" id="KW-1185">Reference proteome</keyword>
<dbReference type="RefSeq" id="WP_077834155.1">
    <property type="nucleotide sequence ID" value="NZ_CP096983.1"/>
</dbReference>
<dbReference type="Gene3D" id="3.40.50.300">
    <property type="entry name" value="P-loop containing nucleotide triphosphate hydrolases"/>
    <property type="match status" value="2"/>
</dbReference>
<dbReference type="InterPro" id="IPR038729">
    <property type="entry name" value="Rad50/SbcC_AAA"/>
</dbReference>
<comment type="subunit">
    <text evidence="2">Heterodimer of SbcC and SbcD.</text>
</comment>
<dbReference type="EMBL" id="CP096983">
    <property type="protein sequence ID" value="URZ12775.1"/>
    <property type="molecule type" value="Genomic_DNA"/>
</dbReference>
<dbReference type="STRING" id="84029.CROST_39500"/>
<dbReference type="GO" id="GO:0016887">
    <property type="term" value="F:ATP hydrolysis activity"/>
    <property type="evidence" value="ECO:0007669"/>
    <property type="project" value="InterPro"/>
</dbReference>
<evidence type="ECO:0000313" key="6">
    <source>
        <dbReference type="Proteomes" id="UP000190951"/>
    </source>
</evidence>
<dbReference type="GO" id="GO:0006302">
    <property type="term" value="P:double-strand break repair"/>
    <property type="evidence" value="ECO:0007669"/>
    <property type="project" value="InterPro"/>
</dbReference>
<proteinExistence type="inferred from homology"/>
<dbReference type="AlphaFoldDB" id="A0A1S8M7S2"/>
<evidence type="ECO:0000259" key="4">
    <source>
        <dbReference type="Pfam" id="PF13476"/>
    </source>
</evidence>
<sequence>MKPIKVRIRGLNSFEDEQEIDFEKLTRRGLFGIFGPTGSGKTTILDSITLALYGEVARKSSNFMNTNCTSLNISFQFQISGKDIKRYLVEREFRRDNKTGSVRSKSAKIIDITLEPIVLEEGAKSVTEKCEEIIGLSLDDFTRTVVLPQGKFSEFLKLEGKERRNMLERLFNLQEYGDELSIKLNRKIKEEREKENVLTGELKGYEGLSEEILKEKKASLKENEDILKDALKGAKKAEEEYNEGKEIWNLQIEIAEKTEVYRELKRSEEEINVKEKKAILGEGALKVKPYIDNYENTLKQIEELKEKIINAENEMKTVVLQKEDIEKKLKIAKDNKDNALPKFMIKKHVILEAIEEKKILDKTKVEEEELKRNIDKLSKEVLSKDTLIKEYISEVNVLTDSIQTLENKIGMLKVSEDKKNKISEGMFLLKNYDDKSRHMTKVKFDIDKLEKDLKQAKENENMHLKELEESKVKLQNYRVKLEKLNKELPEDEVLLTFQENLNELRQKWNKYKENTEKLEKSSNNLEKLKQELKNEKLEVENLDCKLVGINTRIEAIETENMAHILREKLKNGEPCPVCGSVHHVKEEGITVDLKELKELKNYMETYDKKLKKKNEEVFIKEANIKLEEKNIFEVKENISTLGEEFKKVSVENKEKEFKDLKDKINKFNTEKLKLEEKIKVLTEASNKIEIEYQKEKTVGKQCENHISSLKTELLESKAEVSEIENEIKLLREELKIQDFQAEMKEIQEKERLKAKAEDEIKKSRNLLNEKHTEKEKLMENTTKVKEELSIEKEKLKQKENTIKEKTEFIKGKVGTLDKLDEFKEKIEGTIKKIEEQYNLCEKMQKDIEEKYRKVSDEIIKYNSNTSSLKDRKVNDIEKLNKILLEEKFKDIKDVKESYISREEINLLKGEIEKYRNEILKINGAIEVLNKKLKNRVLSEEKWIEIQNNRIEKDSKLKKLEEIKIKLEEEIKNIEGRLKELGTLLKNKKTLEHRLSLLDDLEKLFKGKKFVEFVALNQLKYISIEASKRLKEITAGNFGLEVDDNGKFLIRDYKNGGAMRDASTLSGGETFVASLALALSLSNQIQLKGSAPLELFFLDEGFGTLDSNLLEVVMDSLEKIHNERLSVGIISHLEAIKERVPVKLIVSPAEAGVGGSKVKLEVS</sequence>
<reference evidence="5 6" key="1">
    <citation type="submission" date="2022-04" db="EMBL/GenBank/DDBJ databases">
        <title>Genome sequence of C. roseum typestrain.</title>
        <authorList>
            <person name="Poehlein A."/>
            <person name="Schoch T."/>
            <person name="Duerre P."/>
            <person name="Daniel R."/>
        </authorList>
    </citation>
    <scope>NUCLEOTIDE SEQUENCE [LARGE SCALE GENOMIC DNA]</scope>
    <source>
        <strain evidence="5 6">DSM 7320</strain>
    </source>
</reference>
<comment type="similarity">
    <text evidence="1">Belongs to the SMC family. SbcC subfamily.</text>
</comment>
<dbReference type="InterPro" id="IPR027417">
    <property type="entry name" value="P-loop_NTPase"/>
</dbReference>
<organism evidence="5 6">
    <name type="scientific">Clostridium felsineum</name>
    <dbReference type="NCBI Taxonomy" id="36839"/>
    <lineage>
        <taxon>Bacteria</taxon>
        <taxon>Bacillati</taxon>
        <taxon>Bacillota</taxon>
        <taxon>Clostridia</taxon>
        <taxon>Eubacteriales</taxon>
        <taxon>Clostridiaceae</taxon>
        <taxon>Clostridium</taxon>
    </lineage>
</organism>
<dbReference type="PANTHER" id="PTHR32114:SF2">
    <property type="entry name" value="ABC TRANSPORTER ABCH.3"/>
    <property type="match status" value="1"/>
</dbReference>
<dbReference type="KEGG" id="crw:CROST_035200"/>
<gene>
    <name evidence="5" type="primary">smc_2</name>
    <name evidence="5" type="ORF">CROST_035200</name>
</gene>
<protein>
    <recommendedName>
        <fullName evidence="3">Nuclease SbcCD subunit C</fullName>
    </recommendedName>
</protein>
<accession>A0A1S8M7S2</accession>